<evidence type="ECO:0000313" key="3">
    <source>
        <dbReference type="Proteomes" id="UP000228531"/>
    </source>
</evidence>
<dbReference type="Proteomes" id="UP000228531">
    <property type="component" value="Unassembled WGS sequence"/>
</dbReference>
<organism evidence="2 3">
    <name type="scientific">Yoonia maricola</name>
    <dbReference type="NCBI Taxonomy" id="420999"/>
    <lineage>
        <taxon>Bacteria</taxon>
        <taxon>Pseudomonadati</taxon>
        <taxon>Pseudomonadota</taxon>
        <taxon>Alphaproteobacteria</taxon>
        <taxon>Rhodobacterales</taxon>
        <taxon>Paracoccaceae</taxon>
        <taxon>Yoonia</taxon>
    </lineage>
</organism>
<reference evidence="2 3" key="1">
    <citation type="submission" date="2017-11" db="EMBL/GenBank/DDBJ databases">
        <title>Genomic Encyclopedia of Archaeal and Bacterial Type Strains, Phase II (KMG-II): From Individual Species to Whole Genera.</title>
        <authorList>
            <person name="Goeker M."/>
        </authorList>
    </citation>
    <scope>NUCLEOTIDE SEQUENCE [LARGE SCALE GENOMIC DNA]</scope>
    <source>
        <strain evidence="2 3">DSM 29128</strain>
    </source>
</reference>
<dbReference type="RefSeq" id="WP_100366254.1">
    <property type="nucleotide sequence ID" value="NZ_PGTY01000001.1"/>
</dbReference>
<sequence>MTVQTETFLAGNSLSTRFAAFRAQLADNAAKRKTYRKTLSELETLSNRDLADLGISRSMIKGIAYEAAYGK</sequence>
<keyword evidence="3" id="KW-1185">Reference proteome</keyword>
<dbReference type="Pfam" id="PF06568">
    <property type="entry name" value="YjiS-like"/>
    <property type="match status" value="1"/>
</dbReference>
<dbReference type="EMBL" id="PGTY01000001">
    <property type="protein sequence ID" value="PJI91315.1"/>
    <property type="molecule type" value="Genomic_DNA"/>
</dbReference>
<accession>A0A2M8WK52</accession>
<proteinExistence type="predicted"/>
<name>A0A2M8WK52_9RHOB</name>
<dbReference type="AlphaFoldDB" id="A0A2M8WK52"/>
<dbReference type="InterPro" id="IPR009506">
    <property type="entry name" value="YjiS-like"/>
</dbReference>
<dbReference type="OrthoDB" id="8244198at2"/>
<evidence type="ECO:0000259" key="1">
    <source>
        <dbReference type="Pfam" id="PF06568"/>
    </source>
</evidence>
<protein>
    <submittedName>
        <fullName evidence="2">Uncharacterized protein YjiS (DUF1127 family)</fullName>
    </submittedName>
</protein>
<feature type="domain" description="YjiS-like" evidence="1">
    <location>
        <begin position="26"/>
        <end position="60"/>
    </location>
</feature>
<evidence type="ECO:0000313" key="2">
    <source>
        <dbReference type="EMBL" id="PJI91315.1"/>
    </source>
</evidence>
<gene>
    <name evidence="2" type="ORF">BC777_0141</name>
</gene>
<comment type="caution">
    <text evidence="2">The sequence shown here is derived from an EMBL/GenBank/DDBJ whole genome shotgun (WGS) entry which is preliminary data.</text>
</comment>